<comment type="caution">
    <text evidence="5">The sequence shown here is derived from an EMBL/GenBank/DDBJ whole genome shotgun (WGS) entry which is preliminary data.</text>
</comment>
<sequence length="319" mass="35282">MIAIEAELKKAAADLLSSGEAQMVLGFGPGSEATRTTPVFITGAGDTEKLVFNPFCVNNLVKYLIDLKDYPGKIAICVKGCDSRAVNRLLQDKQVDRNKVFILGLPCPGLLDPEKAEAVIDPSARLLTAEMEKDGVKITTDRGNYSLPAGFFMDKCRRCAGRNPVVYDRLVGQPLRENETGDDFADVKNIEELPPEEKNAYWDRQFSRCLRCYACRNVCPACSCRECVFDRAEPGWVARASNLSNNTAFHLVRAFHVAGRCVDCGECQRVCPVHIPVGILNRKILMDIKQMYDEPTPGISPDRTPVLGGFHTGDPDEFM</sequence>
<dbReference type="Gene3D" id="1.10.1060.10">
    <property type="entry name" value="Alpha-helical ferredoxin"/>
    <property type="match status" value="1"/>
</dbReference>
<dbReference type="SUPFAM" id="SSF46548">
    <property type="entry name" value="alpha-helical ferredoxin"/>
    <property type="match status" value="1"/>
</dbReference>
<dbReference type="AlphaFoldDB" id="A0A2L2XGA4"/>
<dbReference type="RefSeq" id="WP_104373318.1">
    <property type="nucleotide sequence ID" value="NZ_BFAV01000157.1"/>
</dbReference>
<keyword evidence="2" id="KW-0408">Iron</keyword>
<dbReference type="PROSITE" id="PS00198">
    <property type="entry name" value="4FE4S_FER_1"/>
    <property type="match status" value="2"/>
</dbReference>
<keyword evidence="6" id="KW-1185">Reference proteome</keyword>
<keyword evidence="1" id="KW-0479">Metal-binding</keyword>
<evidence type="ECO:0000259" key="4">
    <source>
        <dbReference type="PROSITE" id="PS51379"/>
    </source>
</evidence>
<reference evidence="6" key="1">
    <citation type="submission" date="2018-02" db="EMBL/GenBank/DDBJ databases">
        <title>Genome sequence of Desulfocucumis palustris strain NAW-5.</title>
        <authorList>
            <person name="Watanabe M."/>
            <person name="Kojima H."/>
            <person name="Fukui M."/>
        </authorList>
    </citation>
    <scope>NUCLEOTIDE SEQUENCE [LARGE SCALE GENOMIC DNA]</scope>
    <source>
        <strain evidence="6">NAW-5</strain>
    </source>
</reference>
<organism evidence="5 6">
    <name type="scientific">Desulfocucumis palustris</name>
    <dbReference type="NCBI Taxonomy" id="1898651"/>
    <lineage>
        <taxon>Bacteria</taxon>
        <taxon>Bacillati</taxon>
        <taxon>Bacillota</taxon>
        <taxon>Clostridia</taxon>
        <taxon>Eubacteriales</taxon>
        <taxon>Desulfocucumaceae</taxon>
        <taxon>Desulfocucumis</taxon>
    </lineage>
</organism>
<dbReference type="InterPro" id="IPR017900">
    <property type="entry name" value="4Fe4S_Fe_S_CS"/>
</dbReference>
<evidence type="ECO:0000256" key="3">
    <source>
        <dbReference type="ARBA" id="ARBA00023014"/>
    </source>
</evidence>
<evidence type="ECO:0000256" key="1">
    <source>
        <dbReference type="ARBA" id="ARBA00022723"/>
    </source>
</evidence>
<evidence type="ECO:0000313" key="6">
    <source>
        <dbReference type="Proteomes" id="UP000239549"/>
    </source>
</evidence>
<accession>A0A2L2XGA4</accession>
<dbReference type="Proteomes" id="UP000239549">
    <property type="component" value="Unassembled WGS sequence"/>
</dbReference>
<protein>
    <submittedName>
        <fullName evidence="5">Coenzyme F420-reducing hydrogenase beta subunit</fullName>
    </submittedName>
</protein>
<dbReference type="Pfam" id="PF13183">
    <property type="entry name" value="Fer4_8"/>
    <property type="match status" value="1"/>
</dbReference>
<name>A0A2L2XGA4_9FIRM</name>
<dbReference type="InterPro" id="IPR017896">
    <property type="entry name" value="4Fe4S_Fe-S-bd"/>
</dbReference>
<dbReference type="GO" id="GO:0046872">
    <property type="term" value="F:metal ion binding"/>
    <property type="evidence" value="ECO:0007669"/>
    <property type="project" value="UniProtKB-KW"/>
</dbReference>
<dbReference type="PROSITE" id="PS51379">
    <property type="entry name" value="4FE4S_FER_2"/>
    <property type="match status" value="2"/>
</dbReference>
<feature type="domain" description="4Fe-4S ferredoxin-type" evidence="4">
    <location>
        <begin position="252"/>
        <end position="282"/>
    </location>
</feature>
<dbReference type="InterPro" id="IPR009051">
    <property type="entry name" value="Helical_ferredxn"/>
</dbReference>
<evidence type="ECO:0000256" key="2">
    <source>
        <dbReference type="ARBA" id="ARBA00023004"/>
    </source>
</evidence>
<dbReference type="OrthoDB" id="9773828at2"/>
<proteinExistence type="predicted"/>
<keyword evidence="3" id="KW-0411">Iron-sulfur</keyword>
<evidence type="ECO:0000313" key="5">
    <source>
        <dbReference type="EMBL" id="GBF35235.1"/>
    </source>
</evidence>
<feature type="domain" description="4Fe-4S ferredoxin-type" evidence="4">
    <location>
        <begin position="198"/>
        <end position="230"/>
    </location>
</feature>
<dbReference type="EMBL" id="BFAV01000157">
    <property type="protein sequence ID" value="GBF35235.1"/>
    <property type="molecule type" value="Genomic_DNA"/>
</dbReference>
<dbReference type="GO" id="GO:0051536">
    <property type="term" value="F:iron-sulfur cluster binding"/>
    <property type="evidence" value="ECO:0007669"/>
    <property type="project" value="UniProtKB-KW"/>
</dbReference>
<gene>
    <name evidence="5" type="ORF">DCCM_4358</name>
</gene>